<accession>F4S9X7</accession>
<dbReference type="GeneID" id="18926233"/>
<name>F4S9X7_MELLP</name>
<dbReference type="KEGG" id="mlr:MELLADRAFT_118511"/>
<reference evidence="3" key="1">
    <citation type="journal article" date="2011" name="Proc. Natl. Acad. Sci. U.S.A.">
        <title>Obligate biotrophy features unraveled by the genomic analysis of rust fungi.</title>
        <authorList>
            <person name="Duplessis S."/>
            <person name="Cuomo C.A."/>
            <person name="Lin Y.-C."/>
            <person name="Aerts A."/>
            <person name="Tisserant E."/>
            <person name="Veneault-Fourrey C."/>
            <person name="Joly D.L."/>
            <person name="Hacquard S."/>
            <person name="Amselem J."/>
            <person name="Cantarel B.L."/>
            <person name="Chiu R."/>
            <person name="Coutinho P.M."/>
            <person name="Feau N."/>
            <person name="Field M."/>
            <person name="Frey P."/>
            <person name="Gelhaye E."/>
            <person name="Goldberg J."/>
            <person name="Grabherr M.G."/>
            <person name="Kodira C.D."/>
            <person name="Kohler A."/>
            <person name="Kuees U."/>
            <person name="Lindquist E.A."/>
            <person name="Lucas S.M."/>
            <person name="Mago R."/>
            <person name="Mauceli E."/>
            <person name="Morin E."/>
            <person name="Murat C."/>
            <person name="Pangilinan J.L."/>
            <person name="Park R."/>
            <person name="Pearson M."/>
            <person name="Quesneville H."/>
            <person name="Rouhier N."/>
            <person name="Sakthikumar S."/>
            <person name="Salamov A.A."/>
            <person name="Schmutz J."/>
            <person name="Selles B."/>
            <person name="Shapiro H."/>
            <person name="Tanguay P."/>
            <person name="Tuskan G.A."/>
            <person name="Henrissat B."/>
            <person name="Van de Peer Y."/>
            <person name="Rouze P."/>
            <person name="Ellis J.G."/>
            <person name="Dodds P.N."/>
            <person name="Schein J.E."/>
            <person name="Zhong S."/>
            <person name="Hamelin R.C."/>
            <person name="Grigoriev I.V."/>
            <person name="Szabo L.J."/>
            <person name="Martin F."/>
        </authorList>
    </citation>
    <scope>NUCLEOTIDE SEQUENCE [LARGE SCALE GENOMIC DNA]</scope>
    <source>
        <strain evidence="3">98AG31 / pathotype 3-4-7</strain>
    </source>
</reference>
<dbReference type="Gene3D" id="3.50.50.100">
    <property type="match status" value="1"/>
</dbReference>
<dbReference type="OrthoDB" id="202203at2759"/>
<dbReference type="GO" id="GO:0004174">
    <property type="term" value="F:electron-transferring-flavoprotein dehydrogenase activity"/>
    <property type="evidence" value="ECO:0007669"/>
    <property type="project" value="TreeGrafter"/>
</dbReference>
<proteinExistence type="predicted"/>
<dbReference type="InterPro" id="IPR023753">
    <property type="entry name" value="FAD/NAD-binding_dom"/>
</dbReference>
<dbReference type="AlphaFoldDB" id="F4S9X7"/>
<evidence type="ECO:0000259" key="1">
    <source>
        <dbReference type="Pfam" id="PF07992"/>
    </source>
</evidence>
<dbReference type="VEuPathDB" id="FungiDB:MELLADRAFT_118511"/>
<dbReference type="Pfam" id="PF07992">
    <property type="entry name" value="Pyr_redox_2"/>
    <property type="match status" value="1"/>
</dbReference>
<dbReference type="InParanoid" id="F4S9X7"/>
<sequence>MLLSSSSQSVRSSNSNLTLNSIETIQSSHSSHSSHSFSIIILGGSYAGLHALEYFINQLLHHPTYHSLSSTSIFNILLIERNSHFNHIYSFPRHGVLQGHSQKAFIPYHTYINYLLSKSSASINHHHQFQIIQAEVIQIKSNHIILNQSVHLNNTSHPTHQIHWDYLIYALGSHLPPPLKLPTHSDRSKSNGIDFLNFQQTQISKSNRIIIVGGGPLGIQYATDISHHYQQKGQPKTITLIHSRATFLPKFKPQIDTRIKSVLKEFGIQTVLGERVNLIKLNQDLVSQAEGKIDVIRVESIRDSDLYWEADLVLLCTGQTPNTSLMAEFCPLSVPGGRGSNQYITTNRFLQLSPSSFGPSPVQMEFGQPISCDCAQSNEERKSLDDQVVWKKVFAIGDCIEGFGALKAGHTGWNQAEVAVRNVLGLVDGLVNGYQKDLEEYVISPPMIRLTLGLDRVICQLPSVSNPKEIEVTEKVYSEEESEIMWKVMWKKMGFQEDELKDGWD</sequence>
<dbReference type="GO" id="GO:0005737">
    <property type="term" value="C:cytoplasm"/>
    <property type="evidence" value="ECO:0007669"/>
    <property type="project" value="TreeGrafter"/>
</dbReference>
<feature type="domain" description="FAD/NAD(P)-binding" evidence="1">
    <location>
        <begin position="38"/>
        <end position="347"/>
    </location>
</feature>
<evidence type="ECO:0000313" key="3">
    <source>
        <dbReference type="Proteomes" id="UP000001072"/>
    </source>
</evidence>
<dbReference type="InterPro" id="IPR036188">
    <property type="entry name" value="FAD/NAD-bd_sf"/>
</dbReference>
<dbReference type="eggNOG" id="KOG2495">
    <property type="taxonomic scope" value="Eukaryota"/>
</dbReference>
<dbReference type="PRINTS" id="PR00368">
    <property type="entry name" value="FADPNR"/>
</dbReference>
<dbReference type="RefSeq" id="XP_007418202.1">
    <property type="nucleotide sequence ID" value="XM_007418140.1"/>
</dbReference>
<organism evidence="3">
    <name type="scientific">Melampsora larici-populina (strain 98AG31 / pathotype 3-4-7)</name>
    <name type="common">Poplar leaf rust fungus</name>
    <dbReference type="NCBI Taxonomy" id="747676"/>
    <lineage>
        <taxon>Eukaryota</taxon>
        <taxon>Fungi</taxon>
        <taxon>Dikarya</taxon>
        <taxon>Basidiomycota</taxon>
        <taxon>Pucciniomycotina</taxon>
        <taxon>Pucciniomycetes</taxon>
        <taxon>Pucciniales</taxon>
        <taxon>Melampsoraceae</taxon>
        <taxon>Melampsora</taxon>
    </lineage>
</organism>
<dbReference type="HOGENOM" id="CLU_019845_0_1_1"/>
<gene>
    <name evidence="2" type="ORF">MELLADRAFT_118511</name>
</gene>
<dbReference type="PANTHER" id="PTHR43735">
    <property type="entry name" value="APOPTOSIS-INDUCING FACTOR 1"/>
    <property type="match status" value="1"/>
</dbReference>
<dbReference type="STRING" id="747676.F4S9X7"/>
<dbReference type="EMBL" id="GL883174">
    <property type="protein sequence ID" value="EGF98553.1"/>
    <property type="molecule type" value="Genomic_DNA"/>
</dbReference>
<dbReference type="PANTHER" id="PTHR43735:SF2">
    <property type="entry name" value="FE-REGULATED PROTEIN 8"/>
    <property type="match status" value="1"/>
</dbReference>
<dbReference type="Proteomes" id="UP000001072">
    <property type="component" value="Unassembled WGS sequence"/>
</dbReference>
<keyword evidence="3" id="KW-1185">Reference proteome</keyword>
<dbReference type="SUPFAM" id="SSF51905">
    <property type="entry name" value="FAD/NAD(P)-binding domain"/>
    <property type="match status" value="1"/>
</dbReference>
<evidence type="ECO:0000313" key="2">
    <source>
        <dbReference type="EMBL" id="EGF98553.1"/>
    </source>
</evidence>
<protein>
    <recommendedName>
        <fullName evidence="1">FAD/NAD(P)-binding domain-containing protein</fullName>
    </recommendedName>
</protein>
<dbReference type="GO" id="GO:0050660">
    <property type="term" value="F:flavin adenine dinucleotide binding"/>
    <property type="evidence" value="ECO:0007669"/>
    <property type="project" value="TreeGrafter"/>
</dbReference>